<dbReference type="EMBL" id="CAJOBJ010113584">
    <property type="protein sequence ID" value="CAF4643167.1"/>
    <property type="molecule type" value="Genomic_DNA"/>
</dbReference>
<sequence length="60" mass="6642">DLVFRNPTQEQAGNYICTITHSDGYVERIAIYLEYRPGQDTHVSHPVLSPASPLSINEGA</sequence>
<dbReference type="EMBL" id="CAJOBH010101935">
    <property type="protein sequence ID" value="CAF4617592.1"/>
    <property type="molecule type" value="Genomic_DNA"/>
</dbReference>
<gene>
    <name evidence="2" type="ORF">BYL167_LOCUS40822</name>
    <name evidence="3" type="ORF">GIL414_LOCUS40721</name>
</gene>
<organism evidence="2 4">
    <name type="scientific">Rotaria magnacalcarata</name>
    <dbReference type="NCBI Taxonomy" id="392030"/>
    <lineage>
        <taxon>Eukaryota</taxon>
        <taxon>Metazoa</taxon>
        <taxon>Spiralia</taxon>
        <taxon>Gnathifera</taxon>
        <taxon>Rotifera</taxon>
        <taxon>Eurotatoria</taxon>
        <taxon>Bdelloidea</taxon>
        <taxon>Philodinida</taxon>
        <taxon>Philodinidae</taxon>
        <taxon>Rotaria</taxon>
    </lineage>
</organism>
<name>A0A8S2Z8X0_9BILA</name>
<reference evidence="2" key="1">
    <citation type="submission" date="2021-02" db="EMBL/GenBank/DDBJ databases">
        <authorList>
            <person name="Nowell W R."/>
        </authorList>
    </citation>
    <scope>NUCLEOTIDE SEQUENCE</scope>
</reference>
<evidence type="ECO:0000256" key="1">
    <source>
        <dbReference type="SAM" id="MobiDB-lite"/>
    </source>
</evidence>
<evidence type="ECO:0000313" key="2">
    <source>
        <dbReference type="EMBL" id="CAF4617592.1"/>
    </source>
</evidence>
<comment type="caution">
    <text evidence="2">The sequence shown here is derived from an EMBL/GenBank/DDBJ whole genome shotgun (WGS) entry which is preliminary data.</text>
</comment>
<evidence type="ECO:0000313" key="3">
    <source>
        <dbReference type="EMBL" id="CAF4643167.1"/>
    </source>
</evidence>
<dbReference type="AlphaFoldDB" id="A0A8S2Z8X0"/>
<feature type="non-terminal residue" evidence="2">
    <location>
        <position position="1"/>
    </location>
</feature>
<protein>
    <submittedName>
        <fullName evidence="2">Uncharacterized protein</fullName>
    </submittedName>
</protein>
<accession>A0A8S2Z8X0</accession>
<proteinExistence type="predicted"/>
<dbReference type="Proteomes" id="UP000681720">
    <property type="component" value="Unassembled WGS sequence"/>
</dbReference>
<evidence type="ECO:0000313" key="4">
    <source>
        <dbReference type="Proteomes" id="UP000681967"/>
    </source>
</evidence>
<dbReference type="Proteomes" id="UP000681967">
    <property type="component" value="Unassembled WGS sequence"/>
</dbReference>
<feature type="non-terminal residue" evidence="2">
    <location>
        <position position="60"/>
    </location>
</feature>
<feature type="region of interest" description="Disordered" evidence="1">
    <location>
        <begin position="41"/>
        <end position="60"/>
    </location>
</feature>